<feature type="region of interest" description="Disordered" evidence="1">
    <location>
        <begin position="31"/>
        <end position="83"/>
    </location>
</feature>
<gene>
    <name evidence="2" type="ORF">CFAM422_006964</name>
</gene>
<evidence type="ECO:0000313" key="2">
    <source>
        <dbReference type="EMBL" id="KAF3070279.1"/>
    </source>
</evidence>
<name>A0A9P5CBB3_9HYPO</name>
<proteinExistence type="predicted"/>
<sequence>MSQLTTSVRDAVITATIRRLLLDLEQSLQQTRQASEAPYVGDEKQHLDRDTRWGEKPGKRISSEASLLQDLPGSGSGSTGKSRASFSNLELAWLVIDWCQPRETKQPLWRLKWRKGDLEQPSKFLAFRP</sequence>
<feature type="compositionally biased region" description="Basic and acidic residues" evidence="1">
    <location>
        <begin position="41"/>
        <end position="62"/>
    </location>
</feature>
<organism evidence="2 3">
    <name type="scientific">Trichoderma lentiforme</name>
    <dbReference type="NCBI Taxonomy" id="1567552"/>
    <lineage>
        <taxon>Eukaryota</taxon>
        <taxon>Fungi</taxon>
        <taxon>Dikarya</taxon>
        <taxon>Ascomycota</taxon>
        <taxon>Pezizomycotina</taxon>
        <taxon>Sordariomycetes</taxon>
        <taxon>Hypocreomycetidae</taxon>
        <taxon>Hypocreales</taxon>
        <taxon>Hypocreaceae</taxon>
        <taxon>Trichoderma</taxon>
    </lineage>
</organism>
<dbReference type="AlphaFoldDB" id="A0A9P5CBB3"/>
<evidence type="ECO:0000256" key="1">
    <source>
        <dbReference type="SAM" id="MobiDB-lite"/>
    </source>
</evidence>
<keyword evidence="3" id="KW-1185">Reference proteome</keyword>
<protein>
    <submittedName>
        <fullName evidence="2">Uncharacterized protein</fullName>
    </submittedName>
</protein>
<reference evidence="2 3" key="1">
    <citation type="submission" date="2018-06" db="EMBL/GenBank/DDBJ databases">
        <title>Genome analysis of cellulolytic fungus Trichoderma lentiforme CFAM-422.</title>
        <authorList>
            <person name="Steindorff A.S."/>
            <person name="Formighieri E.F."/>
            <person name="Midorikawa G.E.O."/>
            <person name="Tamietti M.S."/>
            <person name="Ramos E.Z."/>
            <person name="Silva A.S."/>
            <person name="Bon E.P.S."/>
            <person name="Mendes T.D."/>
            <person name="Damaso M.C.T."/>
            <person name="Favaro L.C.L."/>
        </authorList>
    </citation>
    <scope>NUCLEOTIDE SEQUENCE [LARGE SCALE GENOMIC DNA]</scope>
    <source>
        <strain evidence="2 3">CFAM-422</strain>
    </source>
</reference>
<dbReference type="EMBL" id="QLNT01000011">
    <property type="protein sequence ID" value="KAF3070279.1"/>
    <property type="molecule type" value="Genomic_DNA"/>
</dbReference>
<accession>A0A9P5CBB3</accession>
<comment type="caution">
    <text evidence="2">The sequence shown here is derived from an EMBL/GenBank/DDBJ whole genome shotgun (WGS) entry which is preliminary data.</text>
</comment>
<dbReference type="Proteomes" id="UP000801864">
    <property type="component" value="Unassembled WGS sequence"/>
</dbReference>
<evidence type="ECO:0000313" key="3">
    <source>
        <dbReference type="Proteomes" id="UP000801864"/>
    </source>
</evidence>